<gene>
    <name evidence="3" type="ORF">AV530_018230</name>
</gene>
<proteinExistence type="predicted"/>
<feature type="region of interest" description="Disordered" evidence="1">
    <location>
        <begin position="1"/>
        <end position="25"/>
    </location>
</feature>
<feature type="transmembrane region" description="Helical" evidence="2">
    <location>
        <begin position="103"/>
        <end position="127"/>
    </location>
</feature>
<dbReference type="STRING" id="372326.A0A1V4KFR5"/>
<keyword evidence="4" id="KW-1185">Reference proteome</keyword>
<evidence type="ECO:0000313" key="3">
    <source>
        <dbReference type="EMBL" id="OPJ83316.1"/>
    </source>
</evidence>
<organism evidence="3 4">
    <name type="scientific">Patagioenas fasciata monilis</name>
    <dbReference type="NCBI Taxonomy" id="372326"/>
    <lineage>
        <taxon>Eukaryota</taxon>
        <taxon>Metazoa</taxon>
        <taxon>Chordata</taxon>
        <taxon>Craniata</taxon>
        <taxon>Vertebrata</taxon>
        <taxon>Euteleostomi</taxon>
        <taxon>Archelosauria</taxon>
        <taxon>Archosauria</taxon>
        <taxon>Dinosauria</taxon>
        <taxon>Saurischia</taxon>
        <taxon>Theropoda</taxon>
        <taxon>Coelurosauria</taxon>
        <taxon>Aves</taxon>
        <taxon>Neognathae</taxon>
        <taxon>Neoaves</taxon>
        <taxon>Columbimorphae</taxon>
        <taxon>Columbiformes</taxon>
        <taxon>Columbidae</taxon>
        <taxon>Patagioenas</taxon>
    </lineage>
</organism>
<evidence type="ECO:0000256" key="2">
    <source>
        <dbReference type="SAM" id="Phobius"/>
    </source>
</evidence>
<reference evidence="3 4" key="1">
    <citation type="submission" date="2016-02" db="EMBL/GenBank/DDBJ databases">
        <title>Band-tailed pigeon sequencing and assembly.</title>
        <authorList>
            <person name="Soares A.E."/>
            <person name="Novak B.J."/>
            <person name="Rice E.S."/>
            <person name="O'Connell B."/>
            <person name="Chang D."/>
            <person name="Weber S."/>
            <person name="Shapiro B."/>
        </authorList>
    </citation>
    <scope>NUCLEOTIDE SEQUENCE [LARGE SCALE GENOMIC DNA]</scope>
    <source>
        <strain evidence="3">BTP2013</strain>
        <tissue evidence="3">Blood</tissue>
    </source>
</reference>
<dbReference type="EMBL" id="LSYS01003190">
    <property type="protein sequence ID" value="OPJ83316.1"/>
    <property type="molecule type" value="Genomic_DNA"/>
</dbReference>
<keyword evidence="2" id="KW-0472">Membrane</keyword>
<protein>
    <submittedName>
        <fullName evidence="3">Uncharacterized protein</fullName>
    </submittedName>
</protein>
<keyword evidence="2" id="KW-0812">Transmembrane</keyword>
<evidence type="ECO:0000313" key="4">
    <source>
        <dbReference type="Proteomes" id="UP000190648"/>
    </source>
</evidence>
<sequence length="195" mass="20044">MEMGDTGGHGEERGGRSAGAWQGGGAMGRPAAPMCHPTSPLLMLLLLLQPLALLWGCDALSSVPAPCSCAPHNCTVSPCHCPTAQGHLLNVTDFHARECGGSVGLVAGVAGAAGGVAVLLAVTAVVCCRRRKAASAGTEWGKQDPPAALGQPHYISRSDEVGGSDTGTAPEYENVFVSRCAGQGRSPRWQEEPYR</sequence>
<dbReference type="Proteomes" id="UP000190648">
    <property type="component" value="Unassembled WGS sequence"/>
</dbReference>
<feature type="region of interest" description="Disordered" evidence="1">
    <location>
        <begin position="138"/>
        <end position="170"/>
    </location>
</feature>
<dbReference type="AlphaFoldDB" id="A0A1V4KFR5"/>
<evidence type="ECO:0000256" key="1">
    <source>
        <dbReference type="SAM" id="MobiDB-lite"/>
    </source>
</evidence>
<comment type="caution">
    <text evidence="3">The sequence shown here is derived from an EMBL/GenBank/DDBJ whole genome shotgun (WGS) entry which is preliminary data.</text>
</comment>
<dbReference type="OrthoDB" id="9120249at2759"/>
<name>A0A1V4KFR5_PATFA</name>
<accession>A0A1V4KFR5</accession>
<keyword evidence="2" id="KW-1133">Transmembrane helix</keyword>